<accession>A0ABV8WHF5</accession>
<gene>
    <name evidence="2" type="ORF">ACFO0G_02225</name>
</gene>
<evidence type="ECO:0000313" key="3">
    <source>
        <dbReference type="Proteomes" id="UP001595778"/>
    </source>
</evidence>
<reference evidence="3" key="1">
    <citation type="journal article" date="2019" name="Int. J. Syst. Evol. Microbiol.">
        <title>The Global Catalogue of Microorganisms (GCM) 10K type strain sequencing project: providing services to taxonomists for standard genome sequencing and annotation.</title>
        <authorList>
            <consortium name="The Broad Institute Genomics Platform"/>
            <consortium name="The Broad Institute Genome Sequencing Center for Infectious Disease"/>
            <person name="Wu L."/>
            <person name="Ma J."/>
        </authorList>
    </citation>
    <scope>NUCLEOTIDE SEQUENCE [LARGE SCALE GENOMIC DNA]</scope>
    <source>
        <strain evidence="3">PJ61</strain>
    </source>
</reference>
<feature type="compositionally biased region" description="Gly residues" evidence="1">
    <location>
        <begin position="89"/>
        <end position="101"/>
    </location>
</feature>
<organism evidence="2 3">
    <name type="scientific">Arthrobacter sedimenti</name>
    <dbReference type="NCBI Taxonomy" id="2694931"/>
    <lineage>
        <taxon>Bacteria</taxon>
        <taxon>Bacillati</taxon>
        <taxon>Actinomycetota</taxon>
        <taxon>Actinomycetes</taxon>
        <taxon>Micrococcales</taxon>
        <taxon>Micrococcaceae</taxon>
        <taxon>Arthrobacter</taxon>
    </lineage>
</organism>
<proteinExistence type="predicted"/>
<evidence type="ECO:0000313" key="2">
    <source>
        <dbReference type="EMBL" id="MFC4394893.1"/>
    </source>
</evidence>
<protein>
    <recommendedName>
        <fullName evidence="4">Alpha/beta hydrolase</fullName>
    </recommendedName>
</protein>
<dbReference type="Proteomes" id="UP001595778">
    <property type="component" value="Unassembled WGS sequence"/>
</dbReference>
<sequence>MAGTFYGADVAQLRLLAASIRSAGRSLDGQRQMLAAGVDGTLWPGPDAERFRGEWKSSHSRSLSAAALFLKQAAEELVRQANEQESASGGSGGLIAGGPGAGLQASTPGPGDVSGKSAAEVRAWWLALTASQQQAFIRRYPILAGNTNGIPFSARIEANRANAQSRIDWLRNNDPEPKLNPWIFDSSYPARFAAEHEAWRKRQEGIGYLHKVVEGKVQLAAYDPAHSSIIELIGNYTADTTTVVTYVPGTTTNEASFYAGRLQDVPGRLVTADKSGGTAAFVYKGSEFPDGGFVEAFLVEAKDDGFVARSAPVLAGFQQAVALELPVQAQAVGIGHSWGLRNLTGAEMEGARFNKLIALSGAAMPPAWTPVPGTDYTSYTYPDILLTAETMGLVGENYPMREPAFDKHVYAPPGGLTPAELYSKDNHSLIATTDPENEEALADVLAEIRER</sequence>
<dbReference type="RefSeq" id="WP_376976292.1">
    <property type="nucleotide sequence ID" value="NZ_JBHSDQ010000001.1"/>
</dbReference>
<dbReference type="EMBL" id="JBHSDQ010000001">
    <property type="protein sequence ID" value="MFC4394893.1"/>
    <property type="molecule type" value="Genomic_DNA"/>
</dbReference>
<evidence type="ECO:0008006" key="4">
    <source>
        <dbReference type="Google" id="ProtNLM"/>
    </source>
</evidence>
<name>A0ABV8WHF5_9MICC</name>
<evidence type="ECO:0000256" key="1">
    <source>
        <dbReference type="SAM" id="MobiDB-lite"/>
    </source>
</evidence>
<keyword evidence="3" id="KW-1185">Reference proteome</keyword>
<feature type="region of interest" description="Disordered" evidence="1">
    <location>
        <begin position="80"/>
        <end position="114"/>
    </location>
</feature>
<comment type="caution">
    <text evidence="2">The sequence shown here is derived from an EMBL/GenBank/DDBJ whole genome shotgun (WGS) entry which is preliminary data.</text>
</comment>